<keyword evidence="11 12" id="KW-0326">Glycosidase</keyword>
<comment type="caution">
    <text evidence="14">The sequence shown here is derived from an EMBL/GenBank/DDBJ whole genome shotgun (WGS) entry which is preliminary data.</text>
</comment>
<dbReference type="EC" id="4.2.99.18" evidence="12"/>
<keyword evidence="2 12" id="KW-0004">4Fe-4S</keyword>
<keyword evidence="6 12" id="KW-0408">Iron</keyword>
<feature type="binding site" evidence="12">
    <location>
        <position position="240"/>
    </location>
    <ligand>
        <name>[4Fe-4S] cluster</name>
        <dbReference type="ChEBI" id="CHEBI:49883"/>
    </ligand>
</feature>
<dbReference type="PANTHER" id="PTHR10359:SF18">
    <property type="entry name" value="ENDONUCLEASE III"/>
    <property type="match status" value="1"/>
</dbReference>
<dbReference type="FunFam" id="1.10.340.30:FF:000001">
    <property type="entry name" value="Endonuclease III"/>
    <property type="match status" value="1"/>
</dbReference>
<dbReference type="CDD" id="cd00056">
    <property type="entry name" value="ENDO3c"/>
    <property type="match status" value="1"/>
</dbReference>
<comment type="function">
    <text evidence="12">DNA repair enzyme that has both DNA N-glycosylase activity and AP-lyase activity. The DNA N-glycosylase activity releases various damaged pyrimidines from DNA by cleaving the N-glycosidic bond, leaving an AP (apurinic/apyrimidinic) site. The AP-lyase activity cleaves the phosphodiester bond 3' to the AP site by a beta-elimination, leaving a 3'-terminal unsaturated sugar and a product with a terminal 5'-phosphate.</text>
</comment>
<evidence type="ECO:0000313" key="14">
    <source>
        <dbReference type="EMBL" id="MBB5345305.1"/>
    </source>
</evidence>
<dbReference type="GO" id="GO:0046872">
    <property type="term" value="F:metal ion binding"/>
    <property type="evidence" value="ECO:0007669"/>
    <property type="project" value="UniProtKB-KW"/>
</dbReference>
<keyword evidence="8 12" id="KW-0238">DNA-binding</keyword>
<organism evidence="14 15">
    <name type="scientific">Tunturiibacter lichenicola</name>
    <dbReference type="NCBI Taxonomy" id="2051959"/>
    <lineage>
        <taxon>Bacteria</taxon>
        <taxon>Pseudomonadati</taxon>
        <taxon>Acidobacteriota</taxon>
        <taxon>Terriglobia</taxon>
        <taxon>Terriglobales</taxon>
        <taxon>Acidobacteriaceae</taxon>
        <taxon>Tunturiibacter</taxon>
    </lineage>
</organism>
<dbReference type="SUPFAM" id="SSF48150">
    <property type="entry name" value="DNA-glycosylase"/>
    <property type="match status" value="1"/>
</dbReference>
<name>A0A7W8N6S9_9BACT</name>
<evidence type="ECO:0000256" key="11">
    <source>
        <dbReference type="ARBA" id="ARBA00023295"/>
    </source>
</evidence>
<dbReference type="EMBL" id="JACHDZ010000005">
    <property type="protein sequence ID" value="MBB5345305.1"/>
    <property type="molecule type" value="Genomic_DNA"/>
</dbReference>
<comment type="catalytic activity">
    <reaction evidence="12">
        <text>2'-deoxyribonucleotide-(2'-deoxyribose 5'-phosphate)-2'-deoxyribonucleotide-DNA = a 3'-end 2'-deoxyribonucleotide-(2,3-dehydro-2,3-deoxyribose 5'-phosphate)-DNA + a 5'-end 5'-phospho-2'-deoxyribonucleoside-DNA + H(+)</text>
        <dbReference type="Rhea" id="RHEA:66592"/>
        <dbReference type="Rhea" id="RHEA-COMP:13180"/>
        <dbReference type="Rhea" id="RHEA-COMP:16897"/>
        <dbReference type="Rhea" id="RHEA-COMP:17067"/>
        <dbReference type="ChEBI" id="CHEBI:15378"/>
        <dbReference type="ChEBI" id="CHEBI:136412"/>
        <dbReference type="ChEBI" id="CHEBI:157695"/>
        <dbReference type="ChEBI" id="CHEBI:167181"/>
        <dbReference type="EC" id="4.2.99.18"/>
    </reaction>
</comment>
<keyword evidence="3 12" id="KW-0479">Metal-binding</keyword>
<dbReference type="HAMAP" id="MF_00942">
    <property type="entry name" value="Nth"/>
    <property type="match status" value="1"/>
</dbReference>
<evidence type="ECO:0000256" key="9">
    <source>
        <dbReference type="ARBA" id="ARBA00023204"/>
    </source>
</evidence>
<dbReference type="InterPro" id="IPR003265">
    <property type="entry name" value="HhH-GPD_domain"/>
</dbReference>
<evidence type="ECO:0000313" key="15">
    <source>
        <dbReference type="Proteomes" id="UP000569092"/>
    </source>
</evidence>
<evidence type="ECO:0000259" key="13">
    <source>
        <dbReference type="SMART" id="SM00478"/>
    </source>
</evidence>
<dbReference type="GO" id="GO:0003677">
    <property type="term" value="F:DNA binding"/>
    <property type="evidence" value="ECO:0007669"/>
    <property type="project" value="UniProtKB-UniRule"/>
</dbReference>
<gene>
    <name evidence="12" type="primary">nth</name>
    <name evidence="14" type="ORF">HDF10_003296</name>
</gene>
<feature type="binding site" evidence="12">
    <location>
        <position position="230"/>
    </location>
    <ligand>
        <name>[4Fe-4S] cluster</name>
        <dbReference type="ChEBI" id="CHEBI:49883"/>
    </ligand>
</feature>
<dbReference type="InterPro" id="IPR004035">
    <property type="entry name" value="Endouclease-III_FeS-bd_BS"/>
</dbReference>
<dbReference type="Proteomes" id="UP000569092">
    <property type="component" value="Unassembled WGS sequence"/>
</dbReference>
<keyword evidence="9 12" id="KW-0234">DNA repair</keyword>
<sequence>MAKTTVVRTAAKSKAVVGAKARAIAKTEPASAKKKAGSTVNPTSPERVAAILDALQKTYPGVVCALNHKNAWELTVATILSAQCTDVRVNLVTPALFKAFPTPKAMAAASLPELEELIRTTGFFRNKAKSIQGAARVVVEEFGGKVPQTMEEILMLPGVARKTGNVVLGSWFNIAVGVVVDTHVMRLSRRLELTKETAPEKVERDLMKILPQDRWIAFSHELIHHGRQVCVARKPRCVDCTLERLCNSSDKTWTSH</sequence>
<dbReference type="SMART" id="SM00478">
    <property type="entry name" value="ENDO3c"/>
    <property type="match status" value="1"/>
</dbReference>
<dbReference type="Gene3D" id="1.10.340.30">
    <property type="entry name" value="Hypothetical protein, domain 2"/>
    <property type="match status" value="1"/>
</dbReference>
<keyword evidence="5 12" id="KW-0378">Hydrolase</keyword>
<comment type="cofactor">
    <cofactor evidence="12">
        <name>[4Fe-4S] cluster</name>
        <dbReference type="ChEBI" id="CHEBI:49883"/>
    </cofactor>
    <text evidence="12">Binds 1 [4Fe-4S] cluster.</text>
</comment>
<feature type="binding site" evidence="12">
    <location>
        <position position="237"/>
    </location>
    <ligand>
        <name>[4Fe-4S] cluster</name>
        <dbReference type="ChEBI" id="CHEBI:49883"/>
    </ligand>
</feature>
<evidence type="ECO:0000256" key="10">
    <source>
        <dbReference type="ARBA" id="ARBA00023239"/>
    </source>
</evidence>
<dbReference type="GO" id="GO:0140078">
    <property type="term" value="F:class I DNA-(apurinic or apyrimidinic site) endonuclease activity"/>
    <property type="evidence" value="ECO:0007669"/>
    <property type="project" value="UniProtKB-EC"/>
</dbReference>
<dbReference type="Pfam" id="PF00730">
    <property type="entry name" value="HhH-GPD"/>
    <property type="match status" value="1"/>
</dbReference>
<evidence type="ECO:0000256" key="1">
    <source>
        <dbReference type="ARBA" id="ARBA00008343"/>
    </source>
</evidence>
<feature type="binding site" evidence="12">
    <location>
        <position position="246"/>
    </location>
    <ligand>
        <name>[4Fe-4S] cluster</name>
        <dbReference type="ChEBI" id="CHEBI:49883"/>
    </ligand>
</feature>
<dbReference type="AlphaFoldDB" id="A0A7W8N6S9"/>
<keyword evidence="14" id="KW-0255">Endonuclease</keyword>
<dbReference type="Gene3D" id="1.10.1670.10">
    <property type="entry name" value="Helix-hairpin-Helix base-excision DNA repair enzymes (C-terminal)"/>
    <property type="match status" value="1"/>
</dbReference>
<comment type="similarity">
    <text evidence="1 12">Belongs to the Nth/MutY family.</text>
</comment>
<dbReference type="FunFam" id="1.10.1670.10:FF:000001">
    <property type="entry name" value="Endonuclease III"/>
    <property type="match status" value="1"/>
</dbReference>
<keyword evidence="7 12" id="KW-0411">Iron-sulfur</keyword>
<keyword evidence="14" id="KW-0540">Nuclease</keyword>
<dbReference type="GO" id="GO:0051539">
    <property type="term" value="F:4 iron, 4 sulfur cluster binding"/>
    <property type="evidence" value="ECO:0007669"/>
    <property type="project" value="UniProtKB-UniRule"/>
</dbReference>
<evidence type="ECO:0000256" key="8">
    <source>
        <dbReference type="ARBA" id="ARBA00023125"/>
    </source>
</evidence>
<dbReference type="InterPro" id="IPR011257">
    <property type="entry name" value="DNA_glycosylase"/>
</dbReference>
<dbReference type="InterPro" id="IPR023170">
    <property type="entry name" value="HhH_base_excis_C"/>
</dbReference>
<dbReference type="PANTHER" id="PTHR10359">
    <property type="entry name" value="A/G-SPECIFIC ADENINE GLYCOSYLASE/ENDONUCLEASE III"/>
    <property type="match status" value="1"/>
</dbReference>
<evidence type="ECO:0000256" key="2">
    <source>
        <dbReference type="ARBA" id="ARBA00022485"/>
    </source>
</evidence>
<dbReference type="NCBIfam" id="TIGR01083">
    <property type="entry name" value="nth"/>
    <property type="match status" value="1"/>
</dbReference>
<keyword evidence="4 12" id="KW-0227">DNA damage</keyword>
<evidence type="ECO:0000256" key="6">
    <source>
        <dbReference type="ARBA" id="ARBA00023004"/>
    </source>
</evidence>
<proteinExistence type="inferred from homology"/>
<reference evidence="14 15" key="1">
    <citation type="submission" date="2020-08" db="EMBL/GenBank/DDBJ databases">
        <title>Genomic Encyclopedia of Type Strains, Phase IV (KMG-V): Genome sequencing to study the core and pangenomes of soil and plant-associated prokaryotes.</title>
        <authorList>
            <person name="Whitman W."/>
        </authorList>
    </citation>
    <scope>NUCLEOTIDE SEQUENCE [LARGE SCALE GENOMIC DNA]</scope>
    <source>
        <strain evidence="14 15">M8US30</strain>
    </source>
</reference>
<dbReference type="InterPro" id="IPR005759">
    <property type="entry name" value="Nth"/>
</dbReference>
<evidence type="ECO:0000256" key="7">
    <source>
        <dbReference type="ARBA" id="ARBA00023014"/>
    </source>
</evidence>
<evidence type="ECO:0000256" key="4">
    <source>
        <dbReference type="ARBA" id="ARBA00022763"/>
    </source>
</evidence>
<accession>A0A7W8N6S9</accession>
<dbReference type="GO" id="GO:0006285">
    <property type="term" value="P:base-excision repair, AP site formation"/>
    <property type="evidence" value="ECO:0007669"/>
    <property type="project" value="TreeGrafter"/>
</dbReference>
<protein>
    <recommendedName>
        <fullName evidence="12">Endonuclease III</fullName>
        <ecNumber evidence="12">4.2.99.18</ecNumber>
    </recommendedName>
    <alternativeName>
        <fullName evidence="12">DNA-(apurinic or apyrimidinic site) lyase</fullName>
    </alternativeName>
</protein>
<evidence type="ECO:0000256" key="3">
    <source>
        <dbReference type="ARBA" id="ARBA00022723"/>
    </source>
</evidence>
<keyword evidence="10 12" id="KW-0456">Lyase</keyword>
<dbReference type="GO" id="GO:0019104">
    <property type="term" value="F:DNA N-glycosylase activity"/>
    <property type="evidence" value="ECO:0007669"/>
    <property type="project" value="UniProtKB-UniRule"/>
</dbReference>
<evidence type="ECO:0000256" key="5">
    <source>
        <dbReference type="ARBA" id="ARBA00022801"/>
    </source>
</evidence>
<dbReference type="PROSITE" id="PS00764">
    <property type="entry name" value="ENDONUCLEASE_III_1"/>
    <property type="match status" value="1"/>
</dbReference>
<evidence type="ECO:0000256" key="12">
    <source>
        <dbReference type="HAMAP-Rule" id="MF_00942"/>
    </source>
</evidence>
<feature type="domain" description="HhH-GPD" evidence="13">
    <location>
        <begin position="80"/>
        <end position="228"/>
    </location>
</feature>